<evidence type="ECO:0000313" key="10">
    <source>
        <dbReference type="EMBL" id="CAH1123125.1"/>
    </source>
</evidence>
<dbReference type="GO" id="GO:0003700">
    <property type="term" value="F:DNA-binding transcription factor activity"/>
    <property type="evidence" value="ECO:0007669"/>
    <property type="project" value="InterPro"/>
</dbReference>
<evidence type="ECO:0000313" key="11">
    <source>
        <dbReference type="Proteomes" id="UP001152799"/>
    </source>
</evidence>
<dbReference type="InterPro" id="IPR001067">
    <property type="entry name" value="Nuc_translocat"/>
</dbReference>
<dbReference type="SUPFAM" id="SSF47459">
    <property type="entry name" value="HLH, helix-loop-helix DNA-binding domain"/>
    <property type="match status" value="1"/>
</dbReference>
<feature type="domain" description="BHLH" evidence="9">
    <location>
        <begin position="119"/>
        <end position="172"/>
    </location>
</feature>
<keyword evidence="5" id="KW-0804">Transcription</keyword>
<dbReference type="PRINTS" id="PR00785">
    <property type="entry name" value="NCTRNSLOCATR"/>
</dbReference>
<dbReference type="SUPFAM" id="SSF55785">
    <property type="entry name" value="PYP-like sensor domain (PAS domain)"/>
    <property type="match status" value="2"/>
</dbReference>
<keyword evidence="6" id="KW-0539">Nucleus</keyword>
<dbReference type="GO" id="GO:0005737">
    <property type="term" value="C:cytoplasm"/>
    <property type="evidence" value="ECO:0007669"/>
    <property type="project" value="InterPro"/>
</dbReference>
<proteinExistence type="predicted"/>
<dbReference type="AlphaFoldDB" id="A0A9P0DGR1"/>
<dbReference type="Pfam" id="PF00010">
    <property type="entry name" value="HLH"/>
    <property type="match status" value="1"/>
</dbReference>
<keyword evidence="4" id="KW-0238">DNA-binding</keyword>
<dbReference type="PANTHER" id="PTHR23042">
    <property type="entry name" value="CIRCADIAN PROTEIN CLOCK/ARNT/BMAL/PAS"/>
    <property type="match status" value="1"/>
</dbReference>
<dbReference type="InterPro" id="IPR035965">
    <property type="entry name" value="PAS-like_dom_sf"/>
</dbReference>
<dbReference type="InterPro" id="IPR013767">
    <property type="entry name" value="PAS_fold"/>
</dbReference>
<keyword evidence="2" id="KW-0677">Repeat</keyword>
<feature type="domain" description="PAS" evidence="8">
    <location>
        <begin position="191"/>
        <end position="264"/>
    </location>
</feature>
<dbReference type="Gene3D" id="4.10.280.10">
    <property type="entry name" value="Helix-loop-helix DNA-binding domain"/>
    <property type="match status" value="1"/>
</dbReference>
<dbReference type="CDD" id="cd00130">
    <property type="entry name" value="PAS"/>
    <property type="match status" value="2"/>
</dbReference>
<dbReference type="GO" id="GO:0045944">
    <property type="term" value="P:positive regulation of transcription by RNA polymerase II"/>
    <property type="evidence" value="ECO:0007669"/>
    <property type="project" value="UniProtKB-ARBA"/>
</dbReference>
<protein>
    <recommendedName>
        <fullName evidence="12">Methoprene-tolerant protein</fullName>
    </recommendedName>
</protein>
<comment type="subcellular location">
    <subcellularLocation>
        <location evidence="1">Nucleus</location>
    </subcellularLocation>
</comment>
<dbReference type="InterPro" id="IPR011598">
    <property type="entry name" value="bHLH_dom"/>
</dbReference>
<gene>
    <name evidence="10" type="ORF">CEUTPL_LOCUS2146</name>
</gene>
<feature type="domain" description="PAS" evidence="8">
    <location>
        <begin position="363"/>
        <end position="412"/>
    </location>
</feature>
<organism evidence="10 11">
    <name type="scientific">Ceutorhynchus assimilis</name>
    <name type="common">cabbage seed weevil</name>
    <dbReference type="NCBI Taxonomy" id="467358"/>
    <lineage>
        <taxon>Eukaryota</taxon>
        <taxon>Metazoa</taxon>
        <taxon>Ecdysozoa</taxon>
        <taxon>Arthropoda</taxon>
        <taxon>Hexapoda</taxon>
        <taxon>Insecta</taxon>
        <taxon>Pterygota</taxon>
        <taxon>Neoptera</taxon>
        <taxon>Endopterygota</taxon>
        <taxon>Coleoptera</taxon>
        <taxon>Polyphaga</taxon>
        <taxon>Cucujiformia</taxon>
        <taxon>Curculionidae</taxon>
        <taxon>Ceutorhynchinae</taxon>
        <taxon>Ceutorhynchus</taxon>
    </lineage>
</organism>
<feature type="region of interest" description="Disordered" evidence="7">
    <location>
        <begin position="534"/>
        <end position="611"/>
    </location>
</feature>
<evidence type="ECO:0000259" key="8">
    <source>
        <dbReference type="PROSITE" id="PS50112"/>
    </source>
</evidence>
<keyword evidence="3" id="KW-0805">Transcription regulation</keyword>
<dbReference type="GO" id="GO:0003677">
    <property type="term" value="F:DNA binding"/>
    <property type="evidence" value="ECO:0007669"/>
    <property type="project" value="UniProtKB-KW"/>
</dbReference>
<evidence type="ECO:0000256" key="2">
    <source>
        <dbReference type="ARBA" id="ARBA00022737"/>
    </source>
</evidence>
<name>A0A9P0DGR1_9CUCU</name>
<evidence type="ECO:0000256" key="1">
    <source>
        <dbReference type="ARBA" id="ARBA00004123"/>
    </source>
</evidence>
<feature type="region of interest" description="Disordered" evidence="7">
    <location>
        <begin position="99"/>
        <end position="119"/>
    </location>
</feature>
<evidence type="ECO:0000256" key="7">
    <source>
        <dbReference type="SAM" id="MobiDB-lite"/>
    </source>
</evidence>
<dbReference type="GO" id="GO:0005634">
    <property type="term" value="C:nucleus"/>
    <property type="evidence" value="ECO:0007669"/>
    <property type="project" value="UniProtKB-SubCell"/>
</dbReference>
<dbReference type="Gene3D" id="3.30.450.20">
    <property type="entry name" value="PAS domain"/>
    <property type="match status" value="2"/>
</dbReference>
<dbReference type="SMART" id="SM00091">
    <property type="entry name" value="PAS"/>
    <property type="match status" value="2"/>
</dbReference>
<feature type="compositionally biased region" description="Polar residues" evidence="7">
    <location>
        <begin position="102"/>
        <end position="119"/>
    </location>
</feature>
<dbReference type="PROSITE" id="PS50888">
    <property type="entry name" value="BHLH"/>
    <property type="match status" value="1"/>
</dbReference>
<dbReference type="PROSITE" id="PS50112">
    <property type="entry name" value="PAS"/>
    <property type="match status" value="2"/>
</dbReference>
<dbReference type="Proteomes" id="UP001152799">
    <property type="component" value="Chromosome 10"/>
</dbReference>
<dbReference type="EMBL" id="OU892286">
    <property type="protein sequence ID" value="CAH1123125.1"/>
    <property type="molecule type" value="Genomic_DNA"/>
</dbReference>
<evidence type="ECO:0000256" key="4">
    <source>
        <dbReference type="ARBA" id="ARBA00023125"/>
    </source>
</evidence>
<accession>A0A9P0DGR1</accession>
<evidence type="ECO:0000259" key="9">
    <source>
        <dbReference type="PROSITE" id="PS50888"/>
    </source>
</evidence>
<evidence type="ECO:0008006" key="12">
    <source>
        <dbReference type="Google" id="ProtNLM"/>
    </source>
</evidence>
<dbReference type="OrthoDB" id="7788762at2759"/>
<dbReference type="InterPro" id="IPR000014">
    <property type="entry name" value="PAS"/>
</dbReference>
<dbReference type="InterPro" id="IPR050933">
    <property type="entry name" value="Circadian_TF"/>
</dbReference>
<dbReference type="Pfam" id="PF00989">
    <property type="entry name" value="PAS"/>
    <property type="match status" value="1"/>
</dbReference>
<evidence type="ECO:0000256" key="5">
    <source>
        <dbReference type="ARBA" id="ARBA00023163"/>
    </source>
</evidence>
<dbReference type="InterPro" id="IPR036638">
    <property type="entry name" value="HLH_DNA-bd_sf"/>
</dbReference>
<evidence type="ECO:0000256" key="6">
    <source>
        <dbReference type="ARBA" id="ARBA00023242"/>
    </source>
</evidence>
<dbReference type="CDD" id="cd11391">
    <property type="entry name" value="bHLH_PAS"/>
    <property type="match status" value="1"/>
</dbReference>
<dbReference type="Pfam" id="PF14598">
    <property type="entry name" value="PAS_11"/>
    <property type="match status" value="1"/>
</dbReference>
<dbReference type="GO" id="GO:0005667">
    <property type="term" value="C:transcription regulator complex"/>
    <property type="evidence" value="ECO:0007669"/>
    <property type="project" value="InterPro"/>
</dbReference>
<dbReference type="SMART" id="SM00353">
    <property type="entry name" value="HLH"/>
    <property type="match status" value="1"/>
</dbReference>
<dbReference type="GO" id="GO:0046983">
    <property type="term" value="F:protein dimerization activity"/>
    <property type="evidence" value="ECO:0007669"/>
    <property type="project" value="InterPro"/>
</dbReference>
<evidence type="ECO:0000256" key="3">
    <source>
        <dbReference type="ARBA" id="ARBA00023015"/>
    </source>
</evidence>
<reference evidence="10" key="1">
    <citation type="submission" date="2022-01" db="EMBL/GenBank/DDBJ databases">
        <authorList>
            <person name="King R."/>
        </authorList>
    </citation>
    <scope>NUCLEOTIDE SEQUENCE</scope>
</reference>
<keyword evidence="11" id="KW-1185">Reference proteome</keyword>
<dbReference type="NCBIfam" id="TIGR00229">
    <property type="entry name" value="sensory_box"/>
    <property type="match status" value="1"/>
</dbReference>
<sequence>MIPMLSHVVGGSGAQNVPSGYVPNGQPTATFPPANHYHQIHHQFTNSYGVNGEQQQKSLPLQTMQPPEAAPATVRTQNNVVVNRAHPETNVNNNRARTANNHQWYQPPQTPYNYGANSNSREMRNKAEKQRRDRLNAFIAELAGLVPMVSKSAKRMDKTSILRLTATHLRIYQTLVKGKGAPHMELPPQVDQDVLEQLICDQMGGFLLITCTNGKIIFVSPTVETLLGHLQTDLMGQSLFTVTASEDHDRLRMYLGSEGEMEQGWKKYFNIKVRRAGPKSETPQYELVSMMGLHRNMSVLEQASTSASGNSSPMSSAASTSSIQTSLNTDILIFFVKLCRPQPLVDRLVAASKDEYVTRHLIDGRIIGCDQRIALIAGYMIEEIQGHSAFQYMHREDVRFVMIALRQMYDKGESRGNSCYRLKSRNGQFIYLKTFGFLEIDDQGIVESFICVNVQVDENEGVHHISEMKRRYSALFTSSLASLPYQDDGNSSDGSNVGNMTWMSPASVALAASRLDRTEDPQALQAALNELMQNLPSPGSEETDTEHPVKVETPESPVAPPSVGKVMPESTCTSTATSKHPYLRMKSSGKRASTASPDPVKRQRLTSVDSECSQLSPVSTCSSTQPQPHQTEPHLCKIPKLEEQYLSSTADMMRHQHHHAT</sequence>